<feature type="transmembrane region" description="Helical" evidence="7">
    <location>
        <begin position="147"/>
        <end position="165"/>
    </location>
</feature>
<feature type="transmembrane region" description="Helical" evidence="7">
    <location>
        <begin position="120"/>
        <end position="141"/>
    </location>
</feature>
<proteinExistence type="predicted"/>
<protein>
    <submittedName>
        <fullName evidence="9">DMT family transporter</fullName>
    </submittedName>
</protein>
<dbReference type="InterPro" id="IPR051258">
    <property type="entry name" value="Diverse_Substrate_Transporter"/>
</dbReference>
<dbReference type="SUPFAM" id="SSF103481">
    <property type="entry name" value="Multidrug resistance efflux transporter EmrE"/>
    <property type="match status" value="2"/>
</dbReference>
<evidence type="ECO:0000256" key="6">
    <source>
        <dbReference type="SAM" id="MobiDB-lite"/>
    </source>
</evidence>
<gene>
    <name evidence="9" type="ORF">HNV28_09350</name>
</gene>
<feature type="transmembrane region" description="Helical" evidence="7">
    <location>
        <begin position="172"/>
        <end position="188"/>
    </location>
</feature>
<dbReference type="Pfam" id="PF00892">
    <property type="entry name" value="EamA"/>
    <property type="match status" value="2"/>
</dbReference>
<keyword evidence="2" id="KW-1003">Cell membrane</keyword>
<dbReference type="RefSeq" id="WP_171440938.1">
    <property type="nucleotide sequence ID" value="NZ_JABFNS010000014.1"/>
</dbReference>
<evidence type="ECO:0000313" key="10">
    <source>
        <dbReference type="Proteomes" id="UP000533080"/>
    </source>
</evidence>
<evidence type="ECO:0000256" key="4">
    <source>
        <dbReference type="ARBA" id="ARBA00022989"/>
    </source>
</evidence>
<dbReference type="InterPro" id="IPR037185">
    <property type="entry name" value="EmrE-like"/>
</dbReference>
<accession>A0A7Y4IGA7</accession>
<feature type="domain" description="EamA" evidence="8">
    <location>
        <begin position="202"/>
        <end position="333"/>
    </location>
</feature>
<feature type="transmembrane region" description="Helical" evidence="7">
    <location>
        <begin position="258"/>
        <end position="278"/>
    </location>
</feature>
<feature type="region of interest" description="Disordered" evidence="6">
    <location>
        <begin position="25"/>
        <end position="55"/>
    </location>
</feature>
<keyword evidence="4 7" id="KW-1133">Transmembrane helix</keyword>
<dbReference type="InterPro" id="IPR000620">
    <property type="entry name" value="EamA_dom"/>
</dbReference>
<evidence type="ECO:0000256" key="5">
    <source>
        <dbReference type="ARBA" id="ARBA00023136"/>
    </source>
</evidence>
<feature type="transmembrane region" description="Helical" evidence="7">
    <location>
        <begin position="232"/>
        <end position="252"/>
    </location>
</feature>
<reference evidence="9 10" key="1">
    <citation type="submission" date="2020-05" db="EMBL/GenBank/DDBJ databases">
        <authorList>
            <person name="Whitworth D."/>
        </authorList>
    </citation>
    <scope>NUCLEOTIDE SEQUENCE [LARGE SCALE GENOMIC DNA]</scope>
    <source>
        <strain evidence="9 10">AM005</strain>
    </source>
</reference>
<feature type="domain" description="EamA" evidence="8">
    <location>
        <begin position="67"/>
        <end position="188"/>
    </location>
</feature>
<dbReference type="AlphaFoldDB" id="A0A7Y4IGA7"/>
<feature type="transmembrane region" description="Helical" evidence="7">
    <location>
        <begin position="290"/>
        <end position="309"/>
    </location>
</feature>
<feature type="transmembrane region" description="Helical" evidence="7">
    <location>
        <begin position="90"/>
        <end position="108"/>
    </location>
</feature>
<feature type="transmembrane region" description="Helical" evidence="7">
    <location>
        <begin position="200"/>
        <end position="220"/>
    </location>
</feature>
<evidence type="ECO:0000256" key="2">
    <source>
        <dbReference type="ARBA" id="ARBA00022475"/>
    </source>
</evidence>
<organism evidence="9 10">
    <name type="scientific">Myxococcus xanthus</name>
    <dbReference type="NCBI Taxonomy" id="34"/>
    <lineage>
        <taxon>Bacteria</taxon>
        <taxon>Pseudomonadati</taxon>
        <taxon>Myxococcota</taxon>
        <taxon>Myxococcia</taxon>
        <taxon>Myxococcales</taxon>
        <taxon>Cystobacterineae</taxon>
        <taxon>Myxococcaceae</taxon>
        <taxon>Myxococcus</taxon>
    </lineage>
</organism>
<comment type="caution">
    <text evidence="9">The sequence shown here is derived from an EMBL/GenBank/DDBJ whole genome shotgun (WGS) entry which is preliminary data.</text>
</comment>
<dbReference type="Proteomes" id="UP000533080">
    <property type="component" value="Unassembled WGS sequence"/>
</dbReference>
<evidence type="ECO:0000256" key="7">
    <source>
        <dbReference type="SAM" id="Phobius"/>
    </source>
</evidence>
<feature type="transmembrane region" description="Helical" evidence="7">
    <location>
        <begin position="321"/>
        <end position="344"/>
    </location>
</feature>
<name>A0A7Y4IGA7_MYXXA</name>
<dbReference type="PANTHER" id="PTHR42920">
    <property type="entry name" value="OS03G0707200 PROTEIN-RELATED"/>
    <property type="match status" value="1"/>
</dbReference>
<dbReference type="PANTHER" id="PTHR42920:SF5">
    <property type="entry name" value="EAMA DOMAIN-CONTAINING PROTEIN"/>
    <property type="match status" value="1"/>
</dbReference>
<dbReference type="GO" id="GO:0005886">
    <property type="term" value="C:plasma membrane"/>
    <property type="evidence" value="ECO:0007669"/>
    <property type="project" value="UniProtKB-SubCell"/>
</dbReference>
<evidence type="ECO:0000256" key="1">
    <source>
        <dbReference type="ARBA" id="ARBA00004651"/>
    </source>
</evidence>
<dbReference type="EMBL" id="JABFNT010000023">
    <property type="protein sequence ID" value="NOJ78546.1"/>
    <property type="molecule type" value="Genomic_DNA"/>
</dbReference>
<comment type="subcellular location">
    <subcellularLocation>
        <location evidence="1">Cell membrane</location>
        <topology evidence="1">Multi-pass membrane protein</topology>
    </subcellularLocation>
</comment>
<sequence length="351" mass="36946">MRRRRLRGRPGCVKKPAAVAAVTSPGEPGVILSGGPRDMSTSTSDILGGGTEHSSRSQRLRADGALALITSFWGITFVVVKDALGHGDPFSFLTLRFIVGAVVLSALAGRQVLTARNLRIGTMLGTLLFLGFSLQTVGLTTTTPSRSAFITGLCVLLVPLLSMVLYRKAPKFTSLLGVGTAAVGLYFFTQPDGGLGSGGLSSGDVLSLGCAVAYACHILMTERHAPKQGVMGLVAVQLWTVALLSALCLPFVERRVAWHPSFVGAVLVCGVFASAVAISLQTWGQARTTAVRAALIYSLESVFAALYSVLLGYETLGPREWLGGALILSGVLMSEVGAAAWEWWRARAPAR</sequence>
<feature type="transmembrane region" description="Helical" evidence="7">
    <location>
        <begin position="65"/>
        <end position="84"/>
    </location>
</feature>
<keyword evidence="3 7" id="KW-0812">Transmembrane</keyword>
<keyword evidence="5 7" id="KW-0472">Membrane</keyword>
<evidence type="ECO:0000259" key="8">
    <source>
        <dbReference type="Pfam" id="PF00892"/>
    </source>
</evidence>
<evidence type="ECO:0000313" key="9">
    <source>
        <dbReference type="EMBL" id="NOJ78546.1"/>
    </source>
</evidence>
<evidence type="ECO:0000256" key="3">
    <source>
        <dbReference type="ARBA" id="ARBA00022692"/>
    </source>
</evidence>